<dbReference type="Gene3D" id="3.20.20.140">
    <property type="entry name" value="Metal-dependent hydrolases"/>
    <property type="match status" value="1"/>
</dbReference>
<keyword evidence="2" id="KW-1185">Reference proteome</keyword>
<dbReference type="OrthoDB" id="9847598at2"/>
<dbReference type="GO" id="GO:0016788">
    <property type="term" value="F:hydrolase activity, acting on ester bonds"/>
    <property type="evidence" value="ECO:0007669"/>
    <property type="project" value="InterPro"/>
</dbReference>
<organism evidence="1 2">
    <name type="scientific">Psittacicella melopsittaci</name>
    <dbReference type="NCBI Taxonomy" id="2028576"/>
    <lineage>
        <taxon>Bacteria</taxon>
        <taxon>Pseudomonadati</taxon>
        <taxon>Pseudomonadota</taxon>
        <taxon>Gammaproteobacteria</taxon>
        <taxon>Pasteurellales</taxon>
        <taxon>Psittacicellaceae</taxon>
        <taxon>Psittacicella</taxon>
    </lineage>
</organism>
<accession>A0A3A1Y1W8</accession>
<evidence type="ECO:0000313" key="2">
    <source>
        <dbReference type="Proteomes" id="UP000266258"/>
    </source>
</evidence>
<dbReference type="EMBL" id="NRJH01000088">
    <property type="protein sequence ID" value="RIY31218.1"/>
    <property type="molecule type" value="Genomic_DNA"/>
</dbReference>
<dbReference type="InterPro" id="IPR001130">
    <property type="entry name" value="TatD-like"/>
</dbReference>
<dbReference type="AlphaFoldDB" id="A0A3A1Y1W8"/>
<dbReference type="Pfam" id="PF01026">
    <property type="entry name" value="TatD_DNase"/>
    <property type="match status" value="1"/>
</dbReference>
<evidence type="ECO:0000313" key="1">
    <source>
        <dbReference type="EMBL" id="RIY31218.1"/>
    </source>
</evidence>
<proteinExistence type="predicted"/>
<dbReference type="SUPFAM" id="SSF51556">
    <property type="entry name" value="Metallo-dependent hydrolases"/>
    <property type="match status" value="1"/>
</dbReference>
<dbReference type="InterPro" id="IPR032466">
    <property type="entry name" value="Metal_Hydrolase"/>
</dbReference>
<dbReference type="Proteomes" id="UP000266258">
    <property type="component" value="Unassembled WGS sequence"/>
</dbReference>
<gene>
    <name evidence="1" type="ORF">CJP74_07855</name>
</gene>
<comment type="caution">
    <text evidence="1">The sequence shown here is derived from an EMBL/GenBank/DDBJ whole genome shotgun (WGS) entry which is preliminary data.</text>
</comment>
<protein>
    <submittedName>
        <fullName evidence="1">Uncharacterized protein</fullName>
    </submittedName>
</protein>
<name>A0A3A1Y1W8_9GAMM</name>
<sequence length="384" mass="44103">MSRGFSHVKIVCNQNYNLIIMLYQDAHCHYSILVSQLIRNNKNTEFKPNTLALLICFILARYFKLQQINIIHNVNTHVVKQDLVKGLKMQENKQGLIAYTGVHPMVISRPHIFAEYFGNEGTLEPYITQDEYTLYQKLSSQFFNELPSAKVLYLGEVGLDAGYKEIDLNAQIELLNRQLEELLSYCHQEKIYNVYLNNHAVGETGVDALVKTYAEFLSKDSNLKGIEINFHAFKYPEHKLKGFAQQLNQLLALAQSRAIELKIYLGIGYWATTSKKGKTLVSKIKKLNGVTLVSETDIPFAYREFVLHLSNFINSLLDKLVTALNIAEISFLNGLEERQLFNTNALLQTKAFSFITNYLTLDLIMQNNLQYPVVQINQFLQEEK</sequence>
<reference evidence="1 2" key="1">
    <citation type="submission" date="2017-08" db="EMBL/GenBank/DDBJ databases">
        <title>Reclassification of Bisgaard taxon 37 and 44.</title>
        <authorList>
            <person name="Christensen H."/>
        </authorList>
    </citation>
    <scope>NUCLEOTIDE SEQUENCE [LARGE SCALE GENOMIC DNA]</scope>
    <source>
        <strain evidence="1 2">B96_4</strain>
    </source>
</reference>